<dbReference type="Proteomes" id="UP001177021">
    <property type="component" value="Unassembled WGS sequence"/>
</dbReference>
<proteinExistence type="predicted"/>
<accession>A0ACB0LMD0</accession>
<dbReference type="EMBL" id="CASHSV030000615">
    <property type="protein sequence ID" value="CAJ2669785.1"/>
    <property type="molecule type" value="Genomic_DNA"/>
</dbReference>
<organism evidence="1 2">
    <name type="scientific">Trifolium pratense</name>
    <name type="common">Red clover</name>
    <dbReference type="NCBI Taxonomy" id="57577"/>
    <lineage>
        <taxon>Eukaryota</taxon>
        <taxon>Viridiplantae</taxon>
        <taxon>Streptophyta</taxon>
        <taxon>Embryophyta</taxon>
        <taxon>Tracheophyta</taxon>
        <taxon>Spermatophyta</taxon>
        <taxon>Magnoliopsida</taxon>
        <taxon>eudicotyledons</taxon>
        <taxon>Gunneridae</taxon>
        <taxon>Pentapetalae</taxon>
        <taxon>rosids</taxon>
        <taxon>fabids</taxon>
        <taxon>Fabales</taxon>
        <taxon>Fabaceae</taxon>
        <taxon>Papilionoideae</taxon>
        <taxon>50 kb inversion clade</taxon>
        <taxon>NPAAA clade</taxon>
        <taxon>Hologalegina</taxon>
        <taxon>IRL clade</taxon>
        <taxon>Trifolieae</taxon>
        <taxon>Trifolium</taxon>
    </lineage>
</organism>
<sequence>MSDKVMIGKHQNDTAENHRKPLPFLPDELIFQILLLLPVRILLQLKCVSKSWNTLISNPKFAKSHLQSITMNPTITVQRFFSSYITGSCSSKKLVSFPVKKLLENPPEYTKPVEFSIGYRFAIFGSCNGLLCLFDIFEDYVKLWNPSISLESEKSPALDSFLKHRWISYHGFGYDRVNDKYKALVVLSGKGTYSSEKNVTKIYTFGGNSWKTIQNFPCTGFGNAYVQACNGKFVSGNLNWIIKKDVSFKTVIVSFDLEKETYNEVLLPEHMLVSVCLPRLGVLSNCLCVCFNFKTHLDFWLMKKYGVVESWTRLMRIPCAQIRRCVYPFDNVEPLFIFENGIILLGADTEFLLYNLNNGNLDCPLICYSTVFSGHIYHESLVSPQL</sequence>
<reference evidence="1" key="1">
    <citation type="submission" date="2023-10" db="EMBL/GenBank/DDBJ databases">
        <authorList>
            <person name="Rodriguez Cubillos JULIANA M."/>
            <person name="De Vega J."/>
        </authorList>
    </citation>
    <scope>NUCLEOTIDE SEQUENCE</scope>
</reference>
<protein>
    <submittedName>
        <fullName evidence="1">Uncharacterized protein</fullName>
    </submittedName>
</protein>
<comment type="caution">
    <text evidence="1">The sequence shown here is derived from an EMBL/GenBank/DDBJ whole genome shotgun (WGS) entry which is preliminary data.</text>
</comment>
<gene>
    <name evidence="1" type="ORF">MILVUS5_LOCUS33927</name>
</gene>
<name>A0ACB0LMD0_TRIPR</name>
<evidence type="ECO:0000313" key="2">
    <source>
        <dbReference type="Proteomes" id="UP001177021"/>
    </source>
</evidence>
<keyword evidence="2" id="KW-1185">Reference proteome</keyword>
<evidence type="ECO:0000313" key="1">
    <source>
        <dbReference type="EMBL" id="CAJ2669785.1"/>
    </source>
</evidence>